<evidence type="ECO:0000256" key="1">
    <source>
        <dbReference type="ARBA" id="ARBA00004496"/>
    </source>
</evidence>
<feature type="region of interest" description="Disordered" evidence="5">
    <location>
        <begin position="1"/>
        <end position="23"/>
    </location>
</feature>
<evidence type="ECO:0000256" key="5">
    <source>
        <dbReference type="SAM" id="MobiDB-lite"/>
    </source>
</evidence>
<evidence type="ECO:0000256" key="4">
    <source>
        <dbReference type="ARBA" id="ARBA00022927"/>
    </source>
</evidence>
<feature type="region of interest" description="Disordered" evidence="5">
    <location>
        <begin position="331"/>
        <end position="353"/>
    </location>
</feature>
<sequence>MGEDGDSDGPRKKRRISPPETGPYILRSLLDNVPVASDAAEQQDAYISCVEYWNGNLYIGTSIGEILHFVSLPADPSDETTEPTFMLASRLPINPSRSSLPPDTAPGVHQILVLPTANKACILCNGVLTFYSLPELSPMYGNPKVANCRWIGGLDLNKPIEEEGSGEVIFMVGLQTRIMLVKVSEEVRKIRSIEFPGCVAGSRRGTIACVADSRSYSLLEVEHRQKIPLFPIYPTEEEFDSGKVEDIPGRVGTPQGDLQTAGNGHGRSASLNSLGAGSIGRSRSPQPGTRGRSISGTPEPYRSSSRQPGTQEGDGLKPTAEAIGQVASLASANQKPLPEPPKSPTNRLKPLIASPSPSEFLFVTGTDPAEPGVGMFVNMDGEGVRGTVEFHRHPESIVIDNNTDNTRTGQSDADQEGYILAIIGPAPDEDGQKYIEAQRWNTNPGDTERKRTSLEIPSSDITSAAVGIWHTVSSNNTVFPDVAEIMRMVRLRTSSVPSPLYPSTPTTETPDPRTKASIEQLQKEKELFDGQETDSDGSRQPSGRLRRNWEVERNREESKFAKGLGKVNSSIIVWSGDQIWQVLRNPLALQLDTVLSIAGPSKETNDHTLVDRDAIISLLGELQSIEPKTETEFLGLSYIRQKASLLLFMALLSAGTTAERSVLLDTTENTLVVGGLDPRIVLLLIPLVRNEVLQGPQGIWVYNGLAKMAEPLITPPDGQKEEEVEDKTVDDSVLQMLKRYLLSWQQKRGYGSIADETYVFNSIDAALLHLLLEMDPKGRRGASGATTPPLRSELNKLVDNWKGDFSRAVELLESYHRLFVLSRLYQSRKMAKQVLGTWRRIIEGEDDLGGELSVSDAEMQVRKYLVRIRDARLVEEYGSWLAARNPSLGVQIFSDDNRRAQLSPSHVIALLKERAPNAVQEYLEHLVFTRNETQYADDLIAYYLDSVLSVLESSPEARQSLAESYSTYRALQPPKPSYLSFITHNAPLEPWWKSRLRLLQLLGGGGTSQYTSTPAPTDISYSIPSVLARIEPFQNELVSESIILDGRQGRHREALHLLTHGLGDYDTAIRYCVFGGPTSSTSTPPPLLTSSPDQSALFTHLLHEFMQIIDPSVRIERVSDLLARFAPLYDISTVLSLVPEDWSVDILSDYLVRVLRGLVSDSREVRVQRALSAGLYLQVDAQFVDGMEKVGGWVEEREGVVRGLKTGEGGGDGGDEGDGEDG</sequence>
<keyword evidence="2" id="KW-0813">Transport</keyword>
<name>A0A2B7XSV2_POLH7</name>
<dbReference type="GO" id="GO:0006914">
    <property type="term" value="P:autophagy"/>
    <property type="evidence" value="ECO:0007669"/>
    <property type="project" value="TreeGrafter"/>
</dbReference>
<keyword evidence="8" id="KW-1185">Reference proteome</keyword>
<dbReference type="PROSITE" id="PS50219">
    <property type="entry name" value="CNH"/>
    <property type="match status" value="1"/>
</dbReference>
<evidence type="ECO:0000256" key="2">
    <source>
        <dbReference type="ARBA" id="ARBA00022448"/>
    </source>
</evidence>
<reference evidence="7 8" key="1">
    <citation type="submission" date="2017-10" db="EMBL/GenBank/DDBJ databases">
        <title>Comparative genomics in systemic dimorphic fungi from Ajellomycetaceae.</title>
        <authorList>
            <person name="Munoz J.F."/>
            <person name="Mcewen J.G."/>
            <person name="Clay O.K."/>
            <person name="Cuomo C.A."/>
        </authorList>
    </citation>
    <scope>NUCLEOTIDE SEQUENCE [LARGE SCALE GENOMIC DNA]</scope>
    <source>
        <strain evidence="7 8">UAMH7299</strain>
    </source>
</reference>
<accession>A0A2B7XSV2</accession>
<evidence type="ECO:0000313" key="7">
    <source>
        <dbReference type="EMBL" id="PGH12070.1"/>
    </source>
</evidence>
<dbReference type="PANTHER" id="PTHR12894">
    <property type="entry name" value="CNH DOMAIN CONTAINING"/>
    <property type="match status" value="1"/>
</dbReference>
<dbReference type="GO" id="GO:0034058">
    <property type="term" value="P:endosomal vesicle fusion"/>
    <property type="evidence" value="ECO:0007669"/>
    <property type="project" value="TreeGrafter"/>
</dbReference>
<dbReference type="GO" id="GO:0016020">
    <property type="term" value="C:membrane"/>
    <property type="evidence" value="ECO:0007669"/>
    <property type="project" value="TreeGrafter"/>
</dbReference>
<dbReference type="Proteomes" id="UP000224634">
    <property type="component" value="Unassembled WGS sequence"/>
</dbReference>
<keyword evidence="3" id="KW-0963">Cytoplasm</keyword>
<comment type="caution">
    <text evidence="7">The sequence shown here is derived from an EMBL/GenBank/DDBJ whole genome shotgun (WGS) entry which is preliminary data.</text>
</comment>
<dbReference type="GO" id="GO:0015031">
    <property type="term" value="P:protein transport"/>
    <property type="evidence" value="ECO:0007669"/>
    <property type="project" value="UniProtKB-KW"/>
</dbReference>
<gene>
    <name evidence="7" type="ORF">AJ80_06889</name>
</gene>
<dbReference type="EMBL" id="PDNA01000123">
    <property type="protein sequence ID" value="PGH12070.1"/>
    <property type="molecule type" value="Genomic_DNA"/>
</dbReference>
<proteinExistence type="predicted"/>
<organism evidence="7 8">
    <name type="scientific">Polytolypa hystricis (strain UAMH7299)</name>
    <dbReference type="NCBI Taxonomy" id="1447883"/>
    <lineage>
        <taxon>Eukaryota</taxon>
        <taxon>Fungi</taxon>
        <taxon>Dikarya</taxon>
        <taxon>Ascomycota</taxon>
        <taxon>Pezizomycotina</taxon>
        <taxon>Eurotiomycetes</taxon>
        <taxon>Eurotiomycetidae</taxon>
        <taxon>Onygenales</taxon>
        <taxon>Onygenales incertae sedis</taxon>
        <taxon>Polytolypa</taxon>
    </lineage>
</organism>
<dbReference type="OrthoDB" id="5325112at2759"/>
<feature type="compositionally biased region" description="Polar residues" evidence="5">
    <location>
        <begin position="269"/>
        <end position="310"/>
    </location>
</feature>
<evidence type="ECO:0000256" key="3">
    <source>
        <dbReference type="ARBA" id="ARBA00022490"/>
    </source>
</evidence>
<dbReference type="InterPro" id="IPR001180">
    <property type="entry name" value="CNH_dom"/>
</dbReference>
<evidence type="ECO:0000259" key="6">
    <source>
        <dbReference type="PROSITE" id="PS50219"/>
    </source>
</evidence>
<dbReference type="GO" id="GO:0005737">
    <property type="term" value="C:cytoplasm"/>
    <property type="evidence" value="ECO:0007669"/>
    <property type="project" value="UniProtKB-SubCell"/>
</dbReference>
<feature type="compositionally biased region" description="Basic and acidic residues" evidence="5">
    <location>
        <begin position="510"/>
        <end position="528"/>
    </location>
</feature>
<dbReference type="AlphaFoldDB" id="A0A2B7XSV2"/>
<keyword evidence="4" id="KW-0653">Protein transport</keyword>
<comment type="subcellular location">
    <subcellularLocation>
        <location evidence="1">Cytoplasm</location>
    </subcellularLocation>
</comment>
<feature type="region of interest" description="Disordered" evidence="5">
    <location>
        <begin position="242"/>
        <end position="317"/>
    </location>
</feature>
<evidence type="ECO:0000313" key="8">
    <source>
        <dbReference type="Proteomes" id="UP000224634"/>
    </source>
</evidence>
<protein>
    <recommendedName>
        <fullName evidence="6">CNH domain-containing protein</fullName>
    </recommendedName>
</protein>
<feature type="domain" description="CNH" evidence="6">
    <location>
        <begin position="44"/>
        <end position="450"/>
    </location>
</feature>
<dbReference type="InterPro" id="IPR032914">
    <property type="entry name" value="Vam6/VPS39/TRAP1"/>
</dbReference>
<feature type="compositionally biased region" description="Polar residues" evidence="5">
    <location>
        <begin position="495"/>
        <end position="509"/>
    </location>
</feature>
<feature type="region of interest" description="Disordered" evidence="5">
    <location>
        <begin position="495"/>
        <end position="550"/>
    </location>
</feature>
<dbReference type="STRING" id="1447883.A0A2B7XSV2"/>
<dbReference type="PANTHER" id="PTHR12894:SF27">
    <property type="entry name" value="TRANSFORMING GROWTH FACTOR-BETA RECEPTOR-ASSOCIATED PROTEIN 1"/>
    <property type="match status" value="1"/>
</dbReference>